<evidence type="ECO:0000313" key="4">
    <source>
        <dbReference type="EMBL" id="MFC4401558.1"/>
    </source>
</evidence>
<comment type="caution">
    <text evidence="4">The sequence shown here is derived from an EMBL/GenBank/DDBJ whole genome shotgun (WGS) entry which is preliminary data.</text>
</comment>
<dbReference type="InterPro" id="IPR036866">
    <property type="entry name" value="RibonucZ/Hydroxyglut_hydro"/>
</dbReference>
<evidence type="ECO:0000313" key="5">
    <source>
        <dbReference type="Proteomes" id="UP001595882"/>
    </source>
</evidence>
<accession>A0ABV8WRP9</accession>
<dbReference type="Proteomes" id="UP001595882">
    <property type="component" value="Unassembled WGS sequence"/>
</dbReference>
<dbReference type="InterPro" id="IPR042173">
    <property type="entry name" value="RNase_J_2"/>
</dbReference>
<feature type="domain" description="Metallo-beta-lactamase" evidence="3">
    <location>
        <begin position="16"/>
        <end position="225"/>
    </location>
</feature>
<evidence type="ECO:0000259" key="3">
    <source>
        <dbReference type="SMART" id="SM00849"/>
    </source>
</evidence>
<dbReference type="SMART" id="SM00849">
    <property type="entry name" value="Lactamase_B"/>
    <property type="match status" value="1"/>
</dbReference>
<keyword evidence="1" id="KW-0540">Nuclease</keyword>
<keyword evidence="2" id="KW-0694">RNA-binding</keyword>
<gene>
    <name evidence="4" type="ORF">ACFOY7_00405</name>
</gene>
<dbReference type="PANTHER" id="PTHR43694:SF1">
    <property type="entry name" value="RIBONUCLEASE J"/>
    <property type="match status" value="1"/>
</dbReference>
<proteinExistence type="predicted"/>
<keyword evidence="1" id="KW-0269">Exonuclease</keyword>
<dbReference type="Pfam" id="PF12706">
    <property type="entry name" value="Lactamase_B_2"/>
    <property type="match status" value="1"/>
</dbReference>
<protein>
    <submittedName>
        <fullName evidence="4">MBL fold metallo-hydrolase</fullName>
    </submittedName>
</protein>
<sequence>MTRTTMTFWSGLKTIGGNIVELCYGNDRIIFDFGLVYDPKSSLLNKSTRSPGNYVADMLKLGMIPAIDGIYSEEDIQYIENLQPLNPTDYGNTAVFISHIHLDHIGAIDTIAPAIPVYMSNDSKKLYQAFCKTDQPFYRKREVTGLNYQEVIQIGQIKVMAFQTDHDVFGAMALLIETPDLTILYSGDIRMHGNHVEYNETMLDYMEKIDINILLIEGTSFQPSESKTEASLQNEKAIRKQVADMIIDKDELALFNIYHTNLDRVQQFIDAANDAGRKVVFEVETAYIVDQLLEIDNLSIFYNERMNYDKEWKQTLMKKYPLITNTTLNENPGEFLVQSSFHYIMNLLDLRVKDAIYLHSNGMPLGSFDPNYDRLLALLSHLEIQYQSLNVSGHATEKDILDIIARVNPNLVIPWHSHYPELVIPKDKNQPVFFPKAKKTYYFHDNELKEYS</sequence>
<keyword evidence="1" id="KW-0378">Hydrolase</keyword>
<name>A0ABV8WRP9_9BACI</name>
<dbReference type="EMBL" id="JBHSDT010000001">
    <property type="protein sequence ID" value="MFC4401558.1"/>
    <property type="molecule type" value="Genomic_DNA"/>
</dbReference>
<evidence type="ECO:0000256" key="1">
    <source>
        <dbReference type="ARBA" id="ARBA00022839"/>
    </source>
</evidence>
<dbReference type="Gene3D" id="3.60.15.10">
    <property type="entry name" value="Ribonuclease Z/Hydroxyacylglutathione hydrolase-like"/>
    <property type="match status" value="1"/>
</dbReference>
<dbReference type="Gene3D" id="3.40.50.10710">
    <property type="entry name" value="Metallo-hydrolase/oxidoreductase"/>
    <property type="match status" value="1"/>
</dbReference>
<evidence type="ECO:0000256" key="2">
    <source>
        <dbReference type="ARBA" id="ARBA00022884"/>
    </source>
</evidence>
<dbReference type="InterPro" id="IPR001279">
    <property type="entry name" value="Metallo-B-lactamas"/>
</dbReference>
<dbReference type="PANTHER" id="PTHR43694">
    <property type="entry name" value="RIBONUCLEASE J"/>
    <property type="match status" value="1"/>
</dbReference>
<dbReference type="RefSeq" id="WP_390248259.1">
    <property type="nucleotide sequence ID" value="NZ_JBHSDT010000001.1"/>
</dbReference>
<organism evidence="4 5">
    <name type="scientific">Gracilibacillus xinjiangensis</name>
    <dbReference type="NCBI Taxonomy" id="1193282"/>
    <lineage>
        <taxon>Bacteria</taxon>
        <taxon>Bacillati</taxon>
        <taxon>Bacillota</taxon>
        <taxon>Bacilli</taxon>
        <taxon>Bacillales</taxon>
        <taxon>Bacillaceae</taxon>
        <taxon>Gracilibacillus</taxon>
    </lineage>
</organism>
<dbReference type="CDD" id="cd07732">
    <property type="entry name" value="metallo-hydrolase-like_MBL-fold"/>
    <property type="match status" value="1"/>
</dbReference>
<dbReference type="SUPFAM" id="SSF56281">
    <property type="entry name" value="Metallo-hydrolase/oxidoreductase"/>
    <property type="match status" value="1"/>
</dbReference>
<keyword evidence="5" id="KW-1185">Reference proteome</keyword>
<reference evidence="5" key="1">
    <citation type="journal article" date="2019" name="Int. J. Syst. Evol. Microbiol.">
        <title>The Global Catalogue of Microorganisms (GCM) 10K type strain sequencing project: providing services to taxonomists for standard genome sequencing and annotation.</title>
        <authorList>
            <consortium name="The Broad Institute Genomics Platform"/>
            <consortium name="The Broad Institute Genome Sequencing Center for Infectious Disease"/>
            <person name="Wu L."/>
            <person name="Ma J."/>
        </authorList>
    </citation>
    <scope>NUCLEOTIDE SEQUENCE [LARGE SCALE GENOMIC DNA]</scope>
    <source>
        <strain evidence="5">CCUG 37865</strain>
    </source>
</reference>